<evidence type="ECO:0000256" key="2">
    <source>
        <dbReference type="ARBA" id="ARBA00022741"/>
    </source>
</evidence>
<evidence type="ECO:0000256" key="1">
    <source>
        <dbReference type="ARBA" id="ARBA00005446"/>
    </source>
</evidence>
<dbReference type="SUPFAM" id="SSF52540">
    <property type="entry name" value="P-loop containing nucleoside triphosphate hydrolases"/>
    <property type="match status" value="1"/>
</dbReference>
<dbReference type="Gene3D" id="3.40.50.300">
    <property type="entry name" value="P-loop containing nucleotide triphosphate hydrolases"/>
    <property type="match status" value="2"/>
</dbReference>
<dbReference type="EMBL" id="JACAZI010000004">
    <property type="protein sequence ID" value="KAF7362956.1"/>
    <property type="molecule type" value="Genomic_DNA"/>
</dbReference>
<dbReference type="SMART" id="SM00487">
    <property type="entry name" value="DEXDc"/>
    <property type="match status" value="1"/>
</dbReference>
<evidence type="ECO:0000256" key="7">
    <source>
        <dbReference type="SAM" id="Phobius"/>
    </source>
</evidence>
<dbReference type="GO" id="GO:0005737">
    <property type="term" value="C:cytoplasm"/>
    <property type="evidence" value="ECO:0007669"/>
    <property type="project" value="TreeGrafter"/>
</dbReference>
<organism evidence="10 11">
    <name type="scientific">Mycena venus</name>
    <dbReference type="NCBI Taxonomy" id="2733690"/>
    <lineage>
        <taxon>Eukaryota</taxon>
        <taxon>Fungi</taxon>
        <taxon>Dikarya</taxon>
        <taxon>Basidiomycota</taxon>
        <taxon>Agaricomycotina</taxon>
        <taxon>Agaricomycetes</taxon>
        <taxon>Agaricomycetidae</taxon>
        <taxon>Agaricales</taxon>
        <taxon>Marasmiineae</taxon>
        <taxon>Mycenaceae</taxon>
        <taxon>Mycena</taxon>
    </lineage>
</organism>
<accession>A0A8H6YQH5</accession>
<evidence type="ECO:0000313" key="10">
    <source>
        <dbReference type="EMBL" id="KAF7362956.1"/>
    </source>
</evidence>
<reference evidence="10" key="1">
    <citation type="submission" date="2020-05" db="EMBL/GenBank/DDBJ databases">
        <title>Mycena genomes resolve the evolution of fungal bioluminescence.</title>
        <authorList>
            <person name="Tsai I.J."/>
        </authorList>
    </citation>
    <scope>NUCLEOTIDE SEQUENCE</scope>
    <source>
        <strain evidence="10">CCC161011</strain>
    </source>
</reference>
<feature type="domain" description="Helicase C-terminal" evidence="9">
    <location>
        <begin position="263"/>
        <end position="420"/>
    </location>
</feature>
<protein>
    <recommendedName>
        <fullName evidence="5">DNA 3'-5' helicase</fullName>
        <ecNumber evidence="5">5.6.2.4</ecNumber>
    </recommendedName>
</protein>
<dbReference type="EC" id="5.6.2.4" evidence="5"/>
<comment type="caution">
    <text evidence="10">The sequence shown here is derived from an EMBL/GenBank/DDBJ whole genome shotgun (WGS) entry which is preliminary data.</text>
</comment>
<dbReference type="GO" id="GO:0005524">
    <property type="term" value="F:ATP binding"/>
    <property type="evidence" value="ECO:0007669"/>
    <property type="project" value="UniProtKB-KW"/>
</dbReference>
<dbReference type="GO" id="GO:0016787">
    <property type="term" value="F:hydrolase activity"/>
    <property type="evidence" value="ECO:0007669"/>
    <property type="project" value="UniProtKB-KW"/>
</dbReference>
<feature type="transmembrane region" description="Helical" evidence="7">
    <location>
        <begin position="699"/>
        <end position="721"/>
    </location>
</feature>
<evidence type="ECO:0000256" key="6">
    <source>
        <dbReference type="SAM" id="MobiDB-lite"/>
    </source>
</evidence>
<comment type="catalytic activity">
    <reaction evidence="4">
        <text>Couples ATP hydrolysis with the unwinding of duplex DNA by translocating in the 3'-5' direction.</text>
        <dbReference type="EC" id="5.6.2.4"/>
    </reaction>
</comment>
<dbReference type="Proteomes" id="UP000620124">
    <property type="component" value="Unassembled WGS sequence"/>
</dbReference>
<dbReference type="GO" id="GO:0043138">
    <property type="term" value="F:3'-5' DNA helicase activity"/>
    <property type="evidence" value="ECO:0007669"/>
    <property type="project" value="UniProtKB-EC"/>
</dbReference>
<evidence type="ECO:0000313" key="11">
    <source>
        <dbReference type="Proteomes" id="UP000620124"/>
    </source>
</evidence>
<dbReference type="GO" id="GO:0005634">
    <property type="term" value="C:nucleus"/>
    <property type="evidence" value="ECO:0007669"/>
    <property type="project" value="TreeGrafter"/>
</dbReference>
<comment type="similarity">
    <text evidence="1">Belongs to the helicase family. RecQ subfamily.</text>
</comment>
<sequence length="775" mass="87935">MAPKYRWRDPQGHRTITKIVKEQIPQWKDGLYSSQQNLVRRVLDGEAILCCMATGGGKSALFAIPILILREMARNRHLYPDLPTRALPQGIVVTPTKGLAANIVFELGKLGIPAFAYCHETITAARKAGRNLVHEICECKTWNVICVDPEHLRDKTWREITSFAVYRTNLVYGCVDEAHLINIWGADFRPDFKHIGGFFRGRLPSHVSIMALSATLQPGLATKSVCSSLGMLGDNFYVFRSTNEHPNTQFIMEPLENGVGGKIFPQLLRYLNSRRKAIIHCRTIDDVLRVFIYLWKALPPGPHRLRRLKMYHSLRSFEDNEEILRLLDEDPECQVVIATIAFANGLNVKALLDSISLGFPDTVDQLWQEKGRVGRNPETAARGVVLFQPSSLAAAEKQIAGSSAANLTADKTTKAPKSKRQLKPLEHAKALILTEKECYIATLNRIYQNPPLETTTLDCITAQRRLPCSFSTSLHRLFLPASNYLFFIHPTVEPIPAADKKLKLTKKERKKAESTLAEFGETVRRAERKTRAHQNRPRSSFFPTSITRALLDSLLSLDSLEKLKPVVQSWIFAAGYQVRLYAVVHALRTTINSQRETARLERNAKQRATRQKKKTYVSESEDEMEDESEGGQSSTDEEEDAHPRSSPIPPSPKRQRRILEEVTNADNSTRPTTKRAPRKPLQCAAEVKLPDDAPYKTNLGLVFLFDIVFAFPFNVVLLLYLVLCNLFYFVFTFTFTLRLVTLRLFILFVLFFLHLGTTQPFQQILKLLWFIPIIA</sequence>
<dbReference type="GO" id="GO:0009378">
    <property type="term" value="F:four-way junction helicase activity"/>
    <property type="evidence" value="ECO:0007669"/>
    <property type="project" value="TreeGrafter"/>
</dbReference>
<feature type="transmembrane region" description="Helical" evidence="7">
    <location>
        <begin position="727"/>
        <end position="753"/>
    </location>
</feature>
<name>A0A8H6YQH5_9AGAR</name>
<dbReference type="AlphaFoldDB" id="A0A8H6YQH5"/>
<keyword evidence="11" id="KW-1185">Reference proteome</keyword>
<evidence type="ECO:0000256" key="5">
    <source>
        <dbReference type="ARBA" id="ARBA00034808"/>
    </source>
</evidence>
<dbReference type="Pfam" id="PF00271">
    <property type="entry name" value="Helicase_C"/>
    <property type="match status" value="1"/>
</dbReference>
<dbReference type="PANTHER" id="PTHR13710">
    <property type="entry name" value="DNA HELICASE RECQ FAMILY MEMBER"/>
    <property type="match status" value="1"/>
</dbReference>
<dbReference type="InterPro" id="IPR001650">
    <property type="entry name" value="Helicase_C-like"/>
</dbReference>
<keyword evidence="7" id="KW-0812">Transmembrane</keyword>
<keyword evidence="10" id="KW-0378">Hydrolase</keyword>
<evidence type="ECO:0000256" key="3">
    <source>
        <dbReference type="ARBA" id="ARBA00022840"/>
    </source>
</evidence>
<evidence type="ECO:0000259" key="8">
    <source>
        <dbReference type="PROSITE" id="PS51192"/>
    </source>
</evidence>
<dbReference type="GO" id="GO:0000724">
    <property type="term" value="P:double-strand break repair via homologous recombination"/>
    <property type="evidence" value="ECO:0007669"/>
    <property type="project" value="TreeGrafter"/>
</dbReference>
<dbReference type="InterPro" id="IPR011545">
    <property type="entry name" value="DEAD/DEAH_box_helicase_dom"/>
</dbReference>
<feature type="compositionally biased region" description="Basic residues" evidence="6">
    <location>
        <begin position="605"/>
        <end position="615"/>
    </location>
</feature>
<dbReference type="GO" id="GO:0005694">
    <property type="term" value="C:chromosome"/>
    <property type="evidence" value="ECO:0007669"/>
    <property type="project" value="TreeGrafter"/>
</dbReference>
<keyword evidence="3" id="KW-0067">ATP-binding</keyword>
<dbReference type="OrthoDB" id="3260945at2759"/>
<dbReference type="CDD" id="cd18785">
    <property type="entry name" value="SF2_C"/>
    <property type="match status" value="1"/>
</dbReference>
<dbReference type="Pfam" id="PF00270">
    <property type="entry name" value="DEAD"/>
    <property type="match status" value="1"/>
</dbReference>
<dbReference type="InterPro" id="IPR027417">
    <property type="entry name" value="P-loop_NTPase"/>
</dbReference>
<dbReference type="PROSITE" id="PS51192">
    <property type="entry name" value="HELICASE_ATP_BIND_1"/>
    <property type="match status" value="1"/>
</dbReference>
<gene>
    <name evidence="10" type="ORF">MVEN_00646900</name>
</gene>
<dbReference type="PANTHER" id="PTHR13710:SF120">
    <property type="entry name" value="BIFUNCTIONAL 3'-5' EXONUCLEASE_ATP-DEPENDENT HELICASE WRN"/>
    <property type="match status" value="1"/>
</dbReference>
<dbReference type="InterPro" id="IPR014001">
    <property type="entry name" value="Helicase_ATP-bd"/>
</dbReference>
<keyword evidence="7" id="KW-1133">Transmembrane helix</keyword>
<evidence type="ECO:0000256" key="4">
    <source>
        <dbReference type="ARBA" id="ARBA00034617"/>
    </source>
</evidence>
<keyword evidence="7" id="KW-0472">Membrane</keyword>
<keyword evidence="2" id="KW-0547">Nucleotide-binding</keyword>
<feature type="compositionally biased region" description="Acidic residues" evidence="6">
    <location>
        <begin position="619"/>
        <end position="640"/>
    </location>
</feature>
<dbReference type="GO" id="GO:0003676">
    <property type="term" value="F:nucleic acid binding"/>
    <property type="evidence" value="ECO:0007669"/>
    <property type="project" value="InterPro"/>
</dbReference>
<proteinExistence type="inferred from homology"/>
<dbReference type="PROSITE" id="PS51194">
    <property type="entry name" value="HELICASE_CTER"/>
    <property type="match status" value="1"/>
</dbReference>
<feature type="domain" description="Helicase ATP-binding" evidence="8">
    <location>
        <begin position="39"/>
        <end position="218"/>
    </location>
</feature>
<evidence type="ECO:0000259" key="9">
    <source>
        <dbReference type="PROSITE" id="PS51194"/>
    </source>
</evidence>
<feature type="region of interest" description="Disordered" evidence="6">
    <location>
        <begin position="598"/>
        <end position="656"/>
    </location>
</feature>